<sequence>MRGRGKNKRKWTVAEDNELVGALYEISLDPRWKGEGGFKNGYCSVLETRLAEKLPTSGISASPHIESRVRHFRTKYGAIEVMLNKSGFDGDQNKAKGLYGVSFPYYDTLSAIYGSDIATGEGAKRISEAVGNLGQELATKHGNHQEIDEDRMSRETPTVYRFSIVEL</sequence>
<name>A0A835BWZ1_9POAL</name>
<accession>A0A835BWZ1</accession>
<gene>
    <name evidence="1" type="ORF">HU200_028103</name>
</gene>
<dbReference type="AlphaFoldDB" id="A0A835BWZ1"/>
<dbReference type="EMBL" id="JACEFO010001739">
    <property type="protein sequence ID" value="KAF8714100.1"/>
    <property type="molecule type" value="Genomic_DNA"/>
</dbReference>
<comment type="caution">
    <text evidence="1">The sequence shown here is derived from an EMBL/GenBank/DDBJ whole genome shotgun (WGS) entry which is preliminary data.</text>
</comment>
<dbReference type="OrthoDB" id="670156at2759"/>
<dbReference type="PANTHER" id="PTHR46250:SF15">
    <property type="entry name" value="OS01G0523800 PROTEIN"/>
    <property type="match status" value="1"/>
</dbReference>
<keyword evidence="2" id="KW-1185">Reference proteome</keyword>
<organism evidence="1 2">
    <name type="scientific">Digitaria exilis</name>
    <dbReference type="NCBI Taxonomy" id="1010633"/>
    <lineage>
        <taxon>Eukaryota</taxon>
        <taxon>Viridiplantae</taxon>
        <taxon>Streptophyta</taxon>
        <taxon>Embryophyta</taxon>
        <taxon>Tracheophyta</taxon>
        <taxon>Spermatophyta</taxon>
        <taxon>Magnoliopsida</taxon>
        <taxon>Liliopsida</taxon>
        <taxon>Poales</taxon>
        <taxon>Poaceae</taxon>
        <taxon>PACMAD clade</taxon>
        <taxon>Panicoideae</taxon>
        <taxon>Panicodae</taxon>
        <taxon>Paniceae</taxon>
        <taxon>Anthephorinae</taxon>
        <taxon>Digitaria</taxon>
    </lineage>
</organism>
<proteinExistence type="predicted"/>
<evidence type="ECO:0000313" key="2">
    <source>
        <dbReference type="Proteomes" id="UP000636709"/>
    </source>
</evidence>
<evidence type="ECO:0000313" key="1">
    <source>
        <dbReference type="EMBL" id="KAF8714100.1"/>
    </source>
</evidence>
<evidence type="ECO:0008006" key="3">
    <source>
        <dbReference type="Google" id="ProtNLM"/>
    </source>
</evidence>
<dbReference type="PANTHER" id="PTHR46250">
    <property type="entry name" value="MYB/SANT-LIKE DNA-BINDING DOMAIN PROTEIN-RELATED"/>
    <property type="match status" value="1"/>
</dbReference>
<protein>
    <recommendedName>
        <fullName evidence="3">Myb/SANT-like domain-containing protein</fullName>
    </recommendedName>
</protein>
<reference evidence="1" key="1">
    <citation type="submission" date="2020-07" db="EMBL/GenBank/DDBJ databases">
        <title>Genome sequence and genetic diversity analysis of an under-domesticated orphan crop, white fonio (Digitaria exilis).</title>
        <authorList>
            <person name="Bennetzen J.L."/>
            <person name="Chen S."/>
            <person name="Ma X."/>
            <person name="Wang X."/>
            <person name="Yssel A.E.J."/>
            <person name="Chaluvadi S.R."/>
            <person name="Johnson M."/>
            <person name="Gangashetty P."/>
            <person name="Hamidou F."/>
            <person name="Sanogo M.D."/>
            <person name="Zwaenepoel A."/>
            <person name="Wallace J."/>
            <person name="Van De Peer Y."/>
            <person name="Van Deynze A."/>
        </authorList>
    </citation>
    <scope>NUCLEOTIDE SEQUENCE</scope>
    <source>
        <tissue evidence="1">Leaves</tissue>
    </source>
</reference>
<dbReference type="Proteomes" id="UP000636709">
    <property type="component" value="Unassembled WGS sequence"/>
</dbReference>